<name>A0A7W4UJL0_9CELL</name>
<reference evidence="3 4" key="1">
    <citation type="submission" date="2020-08" db="EMBL/GenBank/DDBJ databases">
        <title>The Agave Microbiome: Exploring the role of microbial communities in plant adaptations to desert environments.</title>
        <authorList>
            <person name="Partida-Martinez L.P."/>
        </authorList>
    </citation>
    <scope>NUCLEOTIDE SEQUENCE [LARGE SCALE GENOMIC DNA]</scope>
    <source>
        <strain evidence="3 4">RAS26</strain>
    </source>
</reference>
<feature type="transmembrane region" description="Helical" evidence="2">
    <location>
        <begin position="48"/>
        <end position="67"/>
    </location>
</feature>
<feature type="transmembrane region" description="Helical" evidence="2">
    <location>
        <begin position="141"/>
        <end position="162"/>
    </location>
</feature>
<feature type="region of interest" description="Disordered" evidence="1">
    <location>
        <begin position="1"/>
        <end position="38"/>
    </location>
</feature>
<evidence type="ECO:0000313" key="4">
    <source>
        <dbReference type="Proteomes" id="UP000518206"/>
    </source>
</evidence>
<gene>
    <name evidence="3" type="ORF">FHR80_004309</name>
</gene>
<dbReference type="RefSeq" id="WP_183298089.1">
    <property type="nucleotide sequence ID" value="NZ_JACHVX010000009.1"/>
</dbReference>
<feature type="region of interest" description="Disordered" evidence="1">
    <location>
        <begin position="178"/>
        <end position="203"/>
    </location>
</feature>
<dbReference type="AlphaFoldDB" id="A0A7W4UJL0"/>
<proteinExistence type="predicted"/>
<evidence type="ECO:0000313" key="3">
    <source>
        <dbReference type="EMBL" id="MBB2925366.1"/>
    </source>
</evidence>
<dbReference type="EMBL" id="JACHVX010000009">
    <property type="protein sequence ID" value="MBB2925366.1"/>
    <property type="molecule type" value="Genomic_DNA"/>
</dbReference>
<evidence type="ECO:0000256" key="1">
    <source>
        <dbReference type="SAM" id="MobiDB-lite"/>
    </source>
</evidence>
<feature type="transmembrane region" description="Helical" evidence="2">
    <location>
        <begin position="114"/>
        <end position="135"/>
    </location>
</feature>
<organism evidence="3 4">
    <name type="scientific">Cellulomonas cellasea</name>
    <dbReference type="NCBI Taxonomy" id="43670"/>
    <lineage>
        <taxon>Bacteria</taxon>
        <taxon>Bacillati</taxon>
        <taxon>Actinomycetota</taxon>
        <taxon>Actinomycetes</taxon>
        <taxon>Micrococcales</taxon>
        <taxon>Cellulomonadaceae</taxon>
        <taxon>Cellulomonas</taxon>
    </lineage>
</organism>
<protein>
    <submittedName>
        <fullName evidence="3">Uncharacterized protein</fullName>
    </submittedName>
</protein>
<sequence length="203" mass="20632">MTGPRARVAVPARRRPSSPHGRAPARASRRLPARAARPARPAALDRTLALALAGVGLLAVVLGVLVVQGRLLLHPCVSADGPLGQLGVRLALLTSATDCPEGTLAVSDAATHGAILVLSVAAPVLVAHVLVAVFGAGLTALLVRAASSAGALLGAVLVRLPVRPRVVSTPPRRLVVVGDPDVRPPGSRGLRLHPHRGPPLARA</sequence>
<keyword evidence="2" id="KW-0472">Membrane</keyword>
<evidence type="ECO:0000256" key="2">
    <source>
        <dbReference type="SAM" id="Phobius"/>
    </source>
</evidence>
<dbReference type="Proteomes" id="UP000518206">
    <property type="component" value="Unassembled WGS sequence"/>
</dbReference>
<keyword evidence="2" id="KW-1133">Transmembrane helix</keyword>
<accession>A0A7W4UJL0</accession>
<feature type="compositionally biased region" description="Low complexity" evidence="1">
    <location>
        <begin position="1"/>
        <end position="11"/>
    </location>
</feature>
<reference evidence="3 4" key="2">
    <citation type="submission" date="2020-08" db="EMBL/GenBank/DDBJ databases">
        <authorList>
            <person name="Partida-Martinez L."/>
            <person name="Huntemann M."/>
            <person name="Clum A."/>
            <person name="Wang J."/>
            <person name="Palaniappan K."/>
            <person name="Ritter S."/>
            <person name="Chen I.-M."/>
            <person name="Stamatis D."/>
            <person name="Reddy T."/>
            <person name="O'Malley R."/>
            <person name="Daum C."/>
            <person name="Shapiro N."/>
            <person name="Ivanova N."/>
            <person name="Kyrpides N."/>
            <person name="Woyke T."/>
        </authorList>
    </citation>
    <scope>NUCLEOTIDE SEQUENCE [LARGE SCALE GENOMIC DNA]</scope>
    <source>
        <strain evidence="3 4">RAS26</strain>
    </source>
</reference>
<comment type="caution">
    <text evidence="3">The sequence shown here is derived from an EMBL/GenBank/DDBJ whole genome shotgun (WGS) entry which is preliminary data.</text>
</comment>
<keyword evidence="2" id="KW-0812">Transmembrane</keyword>